<accession>A0ABT4PH34</accession>
<dbReference type="SUPFAM" id="SSF158446">
    <property type="entry name" value="IVS-encoded protein-like"/>
    <property type="match status" value="1"/>
</dbReference>
<dbReference type="RefSeq" id="WP_269877490.1">
    <property type="nucleotide sequence ID" value="NZ_JAPZVM010000003.1"/>
</dbReference>
<dbReference type="EMBL" id="JAPZVM010000003">
    <property type="protein sequence ID" value="MCZ8372326.1"/>
    <property type="molecule type" value="Genomic_DNA"/>
</dbReference>
<dbReference type="InterPro" id="IPR012657">
    <property type="entry name" value="23S_rRNA-intervening_sequence"/>
</dbReference>
<dbReference type="Pfam" id="PF05635">
    <property type="entry name" value="23S_rRNA_IVP"/>
    <property type="match status" value="1"/>
</dbReference>
<dbReference type="PANTHER" id="PTHR38471">
    <property type="entry name" value="FOUR HELIX BUNDLE PROTEIN"/>
    <property type="match status" value="1"/>
</dbReference>
<name>A0ABT4PH34_9BACT</name>
<dbReference type="Gene3D" id="1.20.1440.60">
    <property type="entry name" value="23S rRNA-intervening sequence"/>
    <property type="match status" value="1"/>
</dbReference>
<dbReference type="NCBIfam" id="TIGR02436">
    <property type="entry name" value="four helix bundle protein"/>
    <property type="match status" value="1"/>
</dbReference>
<proteinExistence type="predicted"/>
<sequence>MCNHKDLIVWQKAIFLVQRLYEITRFFPKDEIYGITSQMRRAAVSVPSNIAEGFGRGHDRELLHFLYMSLGSASELETQLIISRNIQYLFEEQYEELNGLNNEIIRMLTSLISKRSAFMEKKGF</sequence>
<dbReference type="CDD" id="cd16377">
    <property type="entry name" value="23S_rRNA_IVP_like"/>
    <property type="match status" value="1"/>
</dbReference>
<protein>
    <submittedName>
        <fullName evidence="1">Four helix bundle protein</fullName>
    </submittedName>
</protein>
<dbReference type="PANTHER" id="PTHR38471:SF2">
    <property type="entry name" value="FOUR HELIX BUNDLE PROTEIN"/>
    <property type="match status" value="1"/>
</dbReference>
<dbReference type="Proteomes" id="UP001141933">
    <property type="component" value="Unassembled WGS sequence"/>
</dbReference>
<comment type="caution">
    <text evidence="1">The sequence shown here is derived from an EMBL/GenBank/DDBJ whole genome shotgun (WGS) entry which is preliminary data.</text>
</comment>
<organism evidence="1 2">
    <name type="scientific">Phocaeicola acetigenes</name>
    <dbReference type="NCBI Taxonomy" id="3016083"/>
    <lineage>
        <taxon>Bacteria</taxon>
        <taxon>Pseudomonadati</taxon>
        <taxon>Bacteroidota</taxon>
        <taxon>Bacteroidia</taxon>
        <taxon>Bacteroidales</taxon>
        <taxon>Bacteroidaceae</taxon>
        <taxon>Phocaeicola</taxon>
    </lineage>
</organism>
<evidence type="ECO:0000313" key="2">
    <source>
        <dbReference type="Proteomes" id="UP001141933"/>
    </source>
</evidence>
<evidence type="ECO:0000313" key="1">
    <source>
        <dbReference type="EMBL" id="MCZ8372326.1"/>
    </source>
</evidence>
<gene>
    <name evidence="1" type="ORF">O6P32_06330</name>
</gene>
<keyword evidence="2" id="KW-1185">Reference proteome</keyword>
<dbReference type="InterPro" id="IPR036583">
    <property type="entry name" value="23S_rRNA_IVS_sf"/>
</dbReference>
<reference evidence="1" key="1">
    <citation type="submission" date="2022-12" db="EMBL/GenBank/DDBJ databases">
        <title>Phocaeicola acetigenes sp. nov., isolated feces from a healthy human.</title>
        <authorList>
            <person name="Do H."/>
            <person name="Ha Y.B."/>
            <person name="Kim J.-S."/>
            <person name="Suh M.K."/>
            <person name="Kim H.S."/>
            <person name="Lee J.-S."/>
        </authorList>
    </citation>
    <scope>NUCLEOTIDE SEQUENCE</scope>
    <source>
        <strain evidence="1">KGMB11183</strain>
    </source>
</reference>